<evidence type="ECO:0000313" key="2">
    <source>
        <dbReference type="Proteomes" id="UP001162741"/>
    </source>
</evidence>
<protein>
    <submittedName>
        <fullName evidence="1">Esterase family protein</fullName>
    </submittedName>
</protein>
<dbReference type="Gene3D" id="3.40.50.1820">
    <property type="entry name" value="alpha/beta hydrolase"/>
    <property type="match status" value="1"/>
</dbReference>
<sequence>MGSKAIVKSVRIDHFLQFSSFLQREVVFDCYVPVNPPAEGPTRLLLLNDGQDMPALGLEQLLENLFRNNPSRLYVVAVHAGPQRGQEYGTAGYIDFQGRGCRADLYSRFMIKELVPFVQQQYHLNFDKKAIAGFSLGGLSALDIVWNHPRDFQSVGIFSGSLWWRSRDLASGYREESDRIMHRQIREGNYDPSLKFFLQCGTQDEQADRNNNGVIDSVDDTEALIEALKKKGYVMGQQIEYSLVKGGKHDLATWAGVMPKFLEWVSADA</sequence>
<name>A0ABY6IUP3_9BACT</name>
<dbReference type="SUPFAM" id="SSF53474">
    <property type="entry name" value="alpha/beta-Hydrolases"/>
    <property type="match status" value="1"/>
</dbReference>
<gene>
    <name evidence="1" type="ORF">MKQ68_13445</name>
</gene>
<dbReference type="RefSeq" id="WP_264279577.1">
    <property type="nucleotide sequence ID" value="NZ_CP107006.1"/>
</dbReference>
<proteinExistence type="predicted"/>
<accession>A0ABY6IUP3</accession>
<dbReference type="InterPro" id="IPR050583">
    <property type="entry name" value="Mycobacterial_A85_antigen"/>
</dbReference>
<dbReference type="Pfam" id="PF00756">
    <property type="entry name" value="Esterase"/>
    <property type="match status" value="1"/>
</dbReference>
<dbReference type="Proteomes" id="UP001162741">
    <property type="component" value="Chromosome"/>
</dbReference>
<reference evidence="1" key="1">
    <citation type="submission" date="2022-10" db="EMBL/GenBank/DDBJ databases">
        <title>Chitinophaga sp. nov., isolated from soil.</title>
        <authorList>
            <person name="Jeon C.O."/>
        </authorList>
    </citation>
    <scope>NUCLEOTIDE SEQUENCE</scope>
    <source>
        <strain evidence="1">R8</strain>
    </source>
</reference>
<organism evidence="1 2">
    <name type="scientific">Chitinophaga horti</name>
    <dbReference type="NCBI Taxonomy" id="2920382"/>
    <lineage>
        <taxon>Bacteria</taxon>
        <taxon>Pseudomonadati</taxon>
        <taxon>Bacteroidota</taxon>
        <taxon>Chitinophagia</taxon>
        <taxon>Chitinophagales</taxon>
        <taxon>Chitinophagaceae</taxon>
        <taxon>Chitinophaga</taxon>
    </lineage>
</organism>
<evidence type="ECO:0000313" key="1">
    <source>
        <dbReference type="EMBL" id="UYQ91098.1"/>
    </source>
</evidence>
<dbReference type="PANTHER" id="PTHR48098">
    <property type="entry name" value="ENTEROCHELIN ESTERASE-RELATED"/>
    <property type="match status" value="1"/>
</dbReference>
<dbReference type="InterPro" id="IPR000801">
    <property type="entry name" value="Esterase-like"/>
</dbReference>
<dbReference type="InterPro" id="IPR029058">
    <property type="entry name" value="AB_hydrolase_fold"/>
</dbReference>
<dbReference type="PANTHER" id="PTHR48098:SF6">
    <property type="entry name" value="FERRI-BACILLIBACTIN ESTERASE BESA"/>
    <property type="match status" value="1"/>
</dbReference>
<dbReference type="EMBL" id="CP107006">
    <property type="protein sequence ID" value="UYQ91098.1"/>
    <property type="molecule type" value="Genomic_DNA"/>
</dbReference>
<keyword evidence="2" id="KW-1185">Reference proteome</keyword>